<dbReference type="Pfam" id="PF09339">
    <property type="entry name" value="HTH_IclR"/>
    <property type="match status" value="1"/>
</dbReference>
<evidence type="ECO:0000256" key="1">
    <source>
        <dbReference type="ARBA" id="ARBA00023015"/>
    </source>
</evidence>
<name>A0A4Y8MUV6_9BURK</name>
<dbReference type="AlphaFoldDB" id="A0A4Y8MUV6"/>
<keyword evidence="2" id="KW-0238">DNA-binding</keyword>
<dbReference type="InterPro" id="IPR036388">
    <property type="entry name" value="WH-like_DNA-bd_sf"/>
</dbReference>
<dbReference type="SUPFAM" id="SSF55781">
    <property type="entry name" value="GAF domain-like"/>
    <property type="match status" value="1"/>
</dbReference>
<evidence type="ECO:0000313" key="6">
    <source>
        <dbReference type="EMBL" id="TFE41125.1"/>
    </source>
</evidence>
<dbReference type="GO" id="GO:0003677">
    <property type="term" value="F:DNA binding"/>
    <property type="evidence" value="ECO:0007669"/>
    <property type="project" value="UniProtKB-KW"/>
</dbReference>
<accession>A0A4Y8MUV6</accession>
<keyword evidence="3" id="KW-0804">Transcription</keyword>
<feature type="domain" description="IclR-ED" evidence="5">
    <location>
        <begin position="62"/>
        <end position="245"/>
    </location>
</feature>
<evidence type="ECO:0000256" key="2">
    <source>
        <dbReference type="ARBA" id="ARBA00023125"/>
    </source>
</evidence>
<dbReference type="RefSeq" id="WP_134463894.1">
    <property type="nucleotide sequence ID" value="NZ_JBHSSZ010000035.1"/>
</dbReference>
<dbReference type="Gene3D" id="3.30.450.40">
    <property type="match status" value="1"/>
</dbReference>
<dbReference type="InterPro" id="IPR029016">
    <property type="entry name" value="GAF-like_dom_sf"/>
</dbReference>
<keyword evidence="1" id="KW-0805">Transcription regulation</keyword>
<dbReference type="InterPro" id="IPR014757">
    <property type="entry name" value="Tscrpt_reg_IclR_C"/>
</dbReference>
<dbReference type="InterPro" id="IPR005471">
    <property type="entry name" value="Tscrpt_reg_IclR_N"/>
</dbReference>
<dbReference type="EMBL" id="SNVI01000002">
    <property type="protein sequence ID" value="TFE41125.1"/>
    <property type="molecule type" value="Genomic_DNA"/>
</dbReference>
<evidence type="ECO:0000256" key="3">
    <source>
        <dbReference type="ARBA" id="ARBA00023163"/>
    </source>
</evidence>
<dbReference type="GO" id="GO:0045892">
    <property type="term" value="P:negative regulation of DNA-templated transcription"/>
    <property type="evidence" value="ECO:0007669"/>
    <property type="project" value="TreeGrafter"/>
</dbReference>
<dbReference type="Pfam" id="PF01614">
    <property type="entry name" value="IclR_C"/>
    <property type="match status" value="1"/>
</dbReference>
<dbReference type="SMART" id="SM00346">
    <property type="entry name" value="HTH_ICLR"/>
    <property type="match status" value="1"/>
</dbReference>
<dbReference type="Gene3D" id="1.10.10.10">
    <property type="entry name" value="Winged helix-like DNA-binding domain superfamily/Winged helix DNA-binding domain"/>
    <property type="match status" value="1"/>
</dbReference>
<evidence type="ECO:0000259" key="5">
    <source>
        <dbReference type="PROSITE" id="PS51078"/>
    </source>
</evidence>
<dbReference type="InterPro" id="IPR050707">
    <property type="entry name" value="HTH_MetabolicPath_Reg"/>
</dbReference>
<dbReference type="GO" id="GO:0003700">
    <property type="term" value="F:DNA-binding transcription factor activity"/>
    <property type="evidence" value="ECO:0007669"/>
    <property type="project" value="TreeGrafter"/>
</dbReference>
<dbReference type="SUPFAM" id="SSF46785">
    <property type="entry name" value="Winged helix' DNA-binding domain"/>
    <property type="match status" value="1"/>
</dbReference>
<evidence type="ECO:0000259" key="4">
    <source>
        <dbReference type="PROSITE" id="PS51077"/>
    </source>
</evidence>
<feature type="domain" description="HTH iclR-type" evidence="4">
    <location>
        <begin position="1"/>
        <end position="61"/>
    </location>
</feature>
<protein>
    <submittedName>
        <fullName evidence="6">IclR family transcriptional regulator</fullName>
    </submittedName>
</protein>
<dbReference type="PANTHER" id="PTHR30136">
    <property type="entry name" value="HELIX-TURN-HELIX TRANSCRIPTIONAL REGULATOR, ICLR FAMILY"/>
    <property type="match status" value="1"/>
</dbReference>
<dbReference type="Proteomes" id="UP000297385">
    <property type="component" value="Unassembled WGS sequence"/>
</dbReference>
<sequence>MSSLTRMLSILDLFSSTAMSMTAESIAEGMGFTRTTCYRYVKELTEAGLLNNANGLYSLGARIINLDRKMRESDPLLQAGIPELQKLVRSTGGEGLISTMYDEQIINIHHEDGAERLNLGFSRGQVMPLMKGASSKVIIATMSRARLKRLFDRHLLAGDPALTDDWPTLWRYCQQIIQQGYWVSHEELHAGHVGISAPIPSGENGEATSSVTLVFTREHYALFNESALGGAISAAARQVGQKAFPAAPPPSKN</sequence>
<gene>
    <name evidence="6" type="ORF">E2553_31015</name>
</gene>
<proteinExistence type="predicted"/>
<organism evidence="6 7">
    <name type="scientific">Paraburkholderia dipogonis</name>
    <dbReference type="NCBI Taxonomy" id="1211383"/>
    <lineage>
        <taxon>Bacteria</taxon>
        <taxon>Pseudomonadati</taxon>
        <taxon>Pseudomonadota</taxon>
        <taxon>Betaproteobacteria</taxon>
        <taxon>Burkholderiales</taxon>
        <taxon>Burkholderiaceae</taxon>
        <taxon>Paraburkholderia</taxon>
    </lineage>
</organism>
<dbReference type="GeneID" id="97310423"/>
<dbReference type="InterPro" id="IPR036390">
    <property type="entry name" value="WH_DNA-bd_sf"/>
</dbReference>
<reference evidence="6 7" key="1">
    <citation type="submission" date="2019-03" db="EMBL/GenBank/DDBJ databases">
        <title>Complete Genome Sequence of Paraburkholderia dipogonis ICMP 19430T, a Nitrogen-fixing Symbiont of the South African Invasive Legume Dipogon lignosus in New Zealand.</title>
        <authorList>
            <person name="De Meyer S.E."/>
        </authorList>
    </citation>
    <scope>NUCLEOTIDE SEQUENCE [LARGE SCALE GENOMIC DNA]</scope>
    <source>
        <strain evidence="6 7">ICMP 19430</strain>
    </source>
</reference>
<evidence type="ECO:0000313" key="7">
    <source>
        <dbReference type="Proteomes" id="UP000297385"/>
    </source>
</evidence>
<dbReference type="PANTHER" id="PTHR30136:SF24">
    <property type="entry name" value="HTH-TYPE TRANSCRIPTIONAL REPRESSOR ALLR"/>
    <property type="match status" value="1"/>
</dbReference>
<dbReference type="PROSITE" id="PS51077">
    <property type="entry name" value="HTH_ICLR"/>
    <property type="match status" value="1"/>
</dbReference>
<comment type="caution">
    <text evidence="6">The sequence shown here is derived from an EMBL/GenBank/DDBJ whole genome shotgun (WGS) entry which is preliminary data.</text>
</comment>
<dbReference type="PROSITE" id="PS51078">
    <property type="entry name" value="ICLR_ED"/>
    <property type="match status" value="1"/>
</dbReference>